<dbReference type="KEGG" id="nai:NECAME_19164"/>
<gene>
    <name evidence="1" type="ORF">NECAME_19164</name>
</gene>
<organism evidence="1 2">
    <name type="scientific">Necator americanus</name>
    <name type="common">Human hookworm</name>
    <dbReference type="NCBI Taxonomy" id="51031"/>
    <lineage>
        <taxon>Eukaryota</taxon>
        <taxon>Metazoa</taxon>
        <taxon>Ecdysozoa</taxon>
        <taxon>Nematoda</taxon>
        <taxon>Chromadorea</taxon>
        <taxon>Rhabditida</taxon>
        <taxon>Rhabditina</taxon>
        <taxon>Rhabditomorpha</taxon>
        <taxon>Strongyloidea</taxon>
        <taxon>Ancylostomatidae</taxon>
        <taxon>Bunostominae</taxon>
        <taxon>Necator</taxon>
    </lineage>
</organism>
<accession>W2SSK1</accession>
<proteinExistence type="predicted"/>
<dbReference type="AlphaFoldDB" id="W2SSK1"/>
<dbReference type="EMBL" id="KI666765">
    <property type="protein sequence ID" value="ETN71796.1"/>
    <property type="molecule type" value="Genomic_DNA"/>
</dbReference>
<protein>
    <submittedName>
        <fullName evidence="1">Uncharacterized protein</fullName>
    </submittedName>
</protein>
<keyword evidence="2" id="KW-1185">Reference proteome</keyword>
<dbReference type="Proteomes" id="UP000053676">
    <property type="component" value="Unassembled WGS sequence"/>
</dbReference>
<name>W2SSK1_NECAM</name>
<evidence type="ECO:0000313" key="2">
    <source>
        <dbReference type="Proteomes" id="UP000053676"/>
    </source>
</evidence>
<sequence>MLLTIPKVDVCHLSTEDVEETKTTLRLWRSAKIHVLIPLRHVDNWIDALHNYTGCLLPMSIDNPLMYFVEISK</sequence>
<evidence type="ECO:0000313" key="1">
    <source>
        <dbReference type="EMBL" id="ETN71796.1"/>
    </source>
</evidence>
<reference evidence="2" key="1">
    <citation type="journal article" date="2014" name="Nat. Genet.">
        <title>Genome of the human hookworm Necator americanus.</title>
        <authorList>
            <person name="Tang Y.T."/>
            <person name="Gao X."/>
            <person name="Rosa B.A."/>
            <person name="Abubucker S."/>
            <person name="Hallsworth-Pepin K."/>
            <person name="Martin J."/>
            <person name="Tyagi R."/>
            <person name="Heizer E."/>
            <person name="Zhang X."/>
            <person name="Bhonagiri-Palsikar V."/>
            <person name="Minx P."/>
            <person name="Warren W.C."/>
            <person name="Wang Q."/>
            <person name="Zhan B."/>
            <person name="Hotez P.J."/>
            <person name="Sternberg P.W."/>
            <person name="Dougall A."/>
            <person name="Gaze S.T."/>
            <person name="Mulvenna J."/>
            <person name="Sotillo J."/>
            <person name="Ranganathan S."/>
            <person name="Rabelo E.M."/>
            <person name="Wilson R.K."/>
            <person name="Felgner P.L."/>
            <person name="Bethony J."/>
            <person name="Hawdon J.M."/>
            <person name="Gasser R.B."/>
            <person name="Loukas A."/>
            <person name="Mitreva M."/>
        </authorList>
    </citation>
    <scope>NUCLEOTIDE SEQUENCE [LARGE SCALE GENOMIC DNA]</scope>
</reference>